<dbReference type="HOGENOM" id="CLU_060932_0_0_2"/>
<sequence>MIIGIDVGGANLKIWRGRAESYYFPFWKRRDDFPEFIRSLEIDGEKIGVVITAELSDAFKSKEEGVRFIEKSITENVSGDVYFLDLNGELKERVDNPLNFSAANWVASVKYLSRIYESFIFVDLGSTTCDVIPFKEKILAAKTDYERLKRGELLYFGMLRTPLCYLLSFKEISSELFSISADAMRVLGIIDEEDYSCETPDGRGRSVEECMQRISRQFCADLDEIGEEEVKRISREVYEVMLAKIEKAVWEKMESYGIERVIGCGMGEVLIEEAAKRVGAEYVSLSKEFGREISKIFPAFAVAELLKDDS</sequence>
<evidence type="ECO:0000313" key="2">
    <source>
        <dbReference type="EMBL" id="ADC64987.1"/>
    </source>
</evidence>
<reference evidence="2 3" key="2">
    <citation type="journal article" date="2011" name="Stand. Genomic Sci.">
        <title>Complete genome sequence of Ferroglobus placidus AEDII12DO.</title>
        <authorList>
            <person name="Anderson I."/>
            <person name="Risso C."/>
            <person name="Holmes D."/>
            <person name="Lucas S."/>
            <person name="Copeland A."/>
            <person name="Lapidus A."/>
            <person name="Cheng J.F."/>
            <person name="Bruce D."/>
            <person name="Goodwin L."/>
            <person name="Pitluck S."/>
            <person name="Saunders E."/>
            <person name="Brettin T."/>
            <person name="Detter J.C."/>
            <person name="Han C."/>
            <person name="Tapia R."/>
            <person name="Larimer F."/>
            <person name="Land M."/>
            <person name="Hauser L."/>
            <person name="Woyke T."/>
            <person name="Lovley D."/>
            <person name="Kyrpides N."/>
            <person name="Ivanova N."/>
        </authorList>
    </citation>
    <scope>NUCLEOTIDE SEQUENCE [LARGE SCALE GENOMIC DNA]</scope>
    <source>
        <strain evidence="3">DSM 10642 / AEDII12DO</strain>
    </source>
</reference>
<dbReference type="Proteomes" id="UP000002613">
    <property type="component" value="Chromosome"/>
</dbReference>
<dbReference type="PaxDb" id="589924-Ferp_0819"/>
<dbReference type="EMBL" id="CP001899">
    <property type="protein sequence ID" value="ADC64987.1"/>
    <property type="molecule type" value="Genomic_DNA"/>
</dbReference>
<feature type="domain" description="Hydantoinase A/oxoprolinase" evidence="1">
    <location>
        <begin position="48"/>
        <end position="306"/>
    </location>
</feature>
<dbReference type="Pfam" id="PF01968">
    <property type="entry name" value="Hydantoinase_A"/>
    <property type="match status" value="1"/>
</dbReference>
<dbReference type="STRING" id="589924.Ferp_0819"/>
<dbReference type="InterPro" id="IPR002756">
    <property type="entry name" value="MfnF"/>
</dbReference>
<gene>
    <name evidence="2" type="ordered locus">Ferp_0819</name>
</gene>
<dbReference type="NCBIfam" id="TIGR03123">
    <property type="entry name" value="one_C_unchar_1"/>
    <property type="match status" value="1"/>
</dbReference>
<evidence type="ECO:0000313" key="3">
    <source>
        <dbReference type="Proteomes" id="UP000002613"/>
    </source>
</evidence>
<dbReference type="GeneID" id="8778325"/>
<organism evidence="2 3">
    <name type="scientific">Ferroglobus placidus (strain DSM 10642 / AEDII12DO)</name>
    <dbReference type="NCBI Taxonomy" id="589924"/>
    <lineage>
        <taxon>Archaea</taxon>
        <taxon>Methanobacteriati</taxon>
        <taxon>Methanobacteriota</taxon>
        <taxon>Archaeoglobi</taxon>
        <taxon>Archaeoglobales</taxon>
        <taxon>Archaeoglobaceae</taxon>
        <taxon>Ferroglobus</taxon>
    </lineage>
</organism>
<dbReference type="KEGG" id="fpl:Ferp_0819"/>
<dbReference type="InterPro" id="IPR002821">
    <property type="entry name" value="Hydantoinase_A"/>
</dbReference>
<reference evidence="3" key="1">
    <citation type="submission" date="2010-02" db="EMBL/GenBank/DDBJ databases">
        <title>Complete sequence of Ferroglobus placidus DSM 10642.</title>
        <authorList>
            <consortium name="US DOE Joint Genome Institute"/>
            <person name="Lucas S."/>
            <person name="Copeland A."/>
            <person name="Lapidus A."/>
            <person name="Cheng J.-F."/>
            <person name="Bruce D."/>
            <person name="Goodwin L."/>
            <person name="Pitluck S."/>
            <person name="Saunders E."/>
            <person name="Brettin T."/>
            <person name="Detter J.C."/>
            <person name="Han C."/>
            <person name="Tapia R."/>
            <person name="Larimer F."/>
            <person name="Land M."/>
            <person name="Hauser L."/>
            <person name="Kyrpides N."/>
            <person name="Ivanova N."/>
            <person name="Holmes D."/>
            <person name="Lovley D."/>
            <person name="Kyrpides N."/>
            <person name="Anderson I.J."/>
            <person name="Woyke T."/>
        </authorList>
    </citation>
    <scope>NUCLEOTIDE SEQUENCE [LARGE SCALE GENOMIC DNA]</scope>
    <source>
        <strain evidence="3">DSM 10642 / AEDII12DO</strain>
    </source>
</reference>
<dbReference type="Gene3D" id="3.30.420.190">
    <property type="entry name" value="conserved archaeal protein q6m145"/>
    <property type="match status" value="1"/>
</dbReference>
<dbReference type="eggNOG" id="arCOG04369">
    <property type="taxonomic scope" value="Archaea"/>
</dbReference>
<dbReference type="Gene3D" id="3.30.420.40">
    <property type="match status" value="1"/>
</dbReference>
<dbReference type="GO" id="GO:0016787">
    <property type="term" value="F:hydrolase activity"/>
    <property type="evidence" value="ECO:0007669"/>
    <property type="project" value="InterPro"/>
</dbReference>
<proteinExistence type="predicted"/>
<protein>
    <submittedName>
        <fullName evidence="2">H4MPT-linked C1 transfer pathway protein</fullName>
    </submittedName>
</protein>
<dbReference type="AlphaFoldDB" id="D3RWX4"/>
<dbReference type="OrthoDB" id="148086at2157"/>
<keyword evidence="3" id="KW-1185">Reference proteome</keyword>
<evidence type="ECO:0000259" key="1">
    <source>
        <dbReference type="Pfam" id="PF01968"/>
    </source>
</evidence>
<accession>D3RWX4</accession>
<dbReference type="RefSeq" id="WP_012965330.1">
    <property type="nucleotide sequence ID" value="NC_013849.1"/>
</dbReference>
<name>D3RWX4_FERPA</name>